<dbReference type="InterPro" id="IPR004038">
    <property type="entry name" value="Ribosomal_eL8/eL30/eS12/Gad45"/>
</dbReference>
<dbReference type="InterPro" id="IPR029064">
    <property type="entry name" value="Ribosomal_eL30-like_sf"/>
</dbReference>
<dbReference type="Proteomes" id="UP001516400">
    <property type="component" value="Unassembled WGS sequence"/>
</dbReference>
<protein>
    <recommendedName>
        <fullName evidence="2">Ribosomal protein eL8/eL30/eS12/Gadd45 domain-containing protein</fullName>
    </recommendedName>
</protein>
<accession>A0ABD2PCL8</accession>
<evidence type="ECO:0000313" key="4">
    <source>
        <dbReference type="Proteomes" id="UP001516400"/>
    </source>
</evidence>
<keyword evidence="4" id="KW-1185">Reference proteome</keyword>
<dbReference type="SUPFAM" id="SSF55315">
    <property type="entry name" value="L30e-like"/>
    <property type="match status" value="1"/>
</dbReference>
<dbReference type="AlphaFoldDB" id="A0ABD2PCL8"/>
<gene>
    <name evidence="3" type="ORF">HHI36_002982</name>
</gene>
<comment type="caution">
    <text evidence="3">The sequence shown here is derived from an EMBL/GenBank/DDBJ whole genome shotgun (WGS) entry which is preliminary data.</text>
</comment>
<reference evidence="3 4" key="1">
    <citation type="journal article" date="2021" name="BMC Biol.">
        <title>Horizontally acquired antibacterial genes associated with adaptive radiation of ladybird beetles.</title>
        <authorList>
            <person name="Li H.S."/>
            <person name="Tang X.F."/>
            <person name="Huang Y.H."/>
            <person name="Xu Z.Y."/>
            <person name="Chen M.L."/>
            <person name="Du X.Y."/>
            <person name="Qiu B.Y."/>
            <person name="Chen P.T."/>
            <person name="Zhang W."/>
            <person name="Slipinski A."/>
            <person name="Escalona H.E."/>
            <person name="Waterhouse R.M."/>
            <person name="Zwick A."/>
            <person name="Pang H."/>
        </authorList>
    </citation>
    <scope>NUCLEOTIDE SEQUENCE [LARGE SCALE GENOMIC DNA]</scope>
    <source>
        <strain evidence="3">SYSU2018</strain>
    </source>
</reference>
<comment type="similarity">
    <text evidence="1">Belongs to the GADD45 family.</text>
</comment>
<organism evidence="3 4">
    <name type="scientific">Cryptolaemus montrouzieri</name>
    <dbReference type="NCBI Taxonomy" id="559131"/>
    <lineage>
        <taxon>Eukaryota</taxon>
        <taxon>Metazoa</taxon>
        <taxon>Ecdysozoa</taxon>
        <taxon>Arthropoda</taxon>
        <taxon>Hexapoda</taxon>
        <taxon>Insecta</taxon>
        <taxon>Pterygota</taxon>
        <taxon>Neoptera</taxon>
        <taxon>Endopterygota</taxon>
        <taxon>Coleoptera</taxon>
        <taxon>Polyphaga</taxon>
        <taxon>Cucujiformia</taxon>
        <taxon>Coccinelloidea</taxon>
        <taxon>Coccinellidae</taxon>
        <taxon>Scymninae</taxon>
        <taxon>Scymnini</taxon>
        <taxon>Cryptolaemus</taxon>
    </lineage>
</organism>
<feature type="domain" description="Ribosomal protein eL8/eL30/eS12/Gadd45" evidence="2">
    <location>
        <begin position="22"/>
        <end position="104"/>
    </location>
</feature>
<dbReference type="FunFam" id="3.30.1330.30:FF:000045">
    <property type="entry name" value="Predicted protein"/>
    <property type="match status" value="1"/>
</dbReference>
<name>A0ABD2PCL8_9CUCU</name>
<sequence length="164" mass="18334">MCIDKFEQTKCKMINRNKLGRAVRGVLNHAKVENRLVCGLIPAINYLEKNPEDVLFCLLPQTSPGDATTHMQTVLLQAYCYENYIPVIQVDSGQKLAELCGFSERKHQSKCLCAIVTKCPEMADIVSDDSTSSMSSLSPTEQILTTFYECTIEEFPRPIIVLPG</sequence>
<evidence type="ECO:0000313" key="3">
    <source>
        <dbReference type="EMBL" id="KAL3288542.1"/>
    </source>
</evidence>
<dbReference type="Pfam" id="PF01248">
    <property type="entry name" value="Ribosomal_L7Ae"/>
    <property type="match status" value="1"/>
</dbReference>
<dbReference type="PANTHER" id="PTHR10411">
    <property type="entry name" value="GROWTH ARREST AND DNA DAMAGE-INDUCIBLE PROTEIN GADD45"/>
    <property type="match status" value="1"/>
</dbReference>
<dbReference type="PANTHER" id="PTHR10411:SF8">
    <property type="entry name" value="FI09246P"/>
    <property type="match status" value="1"/>
</dbReference>
<evidence type="ECO:0000256" key="1">
    <source>
        <dbReference type="ARBA" id="ARBA00007361"/>
    </source>
</evidence>
<dbReference type="EMBL" id="JABFTP020000185">
    <property type="protein sequence ID" value="KAL3288542.1"/>
    <property type="molecule type" value="Genomic_DNA"/>
</dbReference>
<dbReference type="InterPro" id="IPR024824">
    <property type="entry name" value="GADD45"/>
</dbReference>
<evidence type="ECO:0000259" key="2">
    <source>
        <dbReference type="Pfam" id="PF01248"/>
    </source>
</evidence>
<proteinExistence type="inferred from homology"/>
<dbReference type="Gene3D" id="3.30.1330.30">
    <property type="match status" value="1"/>
</dbReference>